<proteinExistence type="predicted"/>
<evidence type="ECO:0000313" key="3">
    <source>
        <dbReference type="Proteomes" id="UP001295684"/>
    </source>
</evidence>
<organism evidence="2 3">
    <name type="scientific">Euplotes crassus</name>
    <dbReference type="NCBI Taxonomy" id="5936"/>
    <lineage>
        <taxon>Eukaryota</taxon>
        <taxon>Sar</taxon>
        <taxon>Alveolata</taxon>
        <taxon>Ciliophora</taxon>
        <taxon>Intramacronucleata</taxon>
        <taxon>Spirotrichea</taxon>
        <taxon>Hypotrichia</taxon>
        <taxon>Euplotida</taxon>
        <taxon>Euplotidae</taxon>
        <taxon>Moneuplotes</taxon>
    </lineage>
</organism>
<feature type="region of interest" description="Disordered" evidence="1">
    <location>
        <begin position="1"/>
        <end position="32"/>
    </location>
</feature>
<dbReference type="EMBL" id="CAMPGE010023551">
    <property type="protein sequence ID" value="CAI2381477.1"/>
    <property type="molecule type" value="Genomic_DNA"/>
</dbReference>
<keyword evidence="3" id="KW-1185">Reference proteome</keyword>
<accession>A0AAD1XYP7</accession>
<comment type="caution">
    <text evidence="2">The sequence shown here is derived from an EMBL/GenBank/DDBJ whole genome shotgun (WGS) entry which is preliminary data.</text>
</comment>
<gene>
    <name evidence="2" type="ORF">ECRASSUSDP1_LOCUS22933</name>
</gene>
<feature type="compositionally biased region" description="Basic and acidic residues" evidence="1">
    <location>
        <begin position="1"/>
        <end position="21"/>
    </location>
</feature>
<dbReference type="AlphaFoldDB" id="A0AAD1XYP7"/>
<sequence>MSEEQQKKPDDIKDSAEEEKAPCPFNQPIRGSHNVVTNNIASNIQNMVPSPAYIKYRGTLPMNSA</sequence>
<reference evidence="2" key="1">
    <citation type="submission" date="2023-07" db="EMBL/GenBank/DDBJ databases">
        <authorList>
            <consortium name="AG Swart"/>
            <person name="Singh M."/>
            <person name="Singh A."/>
            <person name="Seah K."/>
            <person name="Emmerich C."/>
        </authorList>
    </citation>
    <scope>NUCLEOTIDE SEQUENCE</scope>
    <source>
        <strain evidence="2">DP1</strain>
    </source>
</reference>
<evidence type="ECO:0000256" key="1">
    <source>
        <dbReference type="SAM" id="MobiDB-lite"/>
    </source>
</evidence>
<evidence type="ECO:0000313" key="2">
    <source>
        <dbReference type="EMBL" id="CAI2381477.1"/>
    </source>
</evidence>
<dbReference type="Proteomes" id="UP001295684">
    <property type="component" value="Unassembled WGS sequence"/>
</dbReference>
<name>A0AAD1XYP7_EUPCR</name>
<protein>
    <submittedName>
        <fullName evidence="2">Uncharacterized protein</fullName>
    </submittedName>
</protein>